<name>A0AAE0ZFU5_9GAST</name>
<protein>
    <submittedName>
        <fullName evidence="1">Uncharacterized protein</fullName>
    </submittedName>
</protein>
<comment type="caution">
    <text evidence="1">The sequence shown here is derived from an EMBL/GenBank/DDBJ whole genome shotgun (WGS) entry which is preliminary data.</text>
</comment>
<evidence type="ECO:0000313" key="2">
    <source>
        <dbReference type="Proteomes" id="UP001283361"/>
    </source>
</evidence>
<sequence length="80" mass="8851">MGNIGLKQFRFVMKLVALVFKIVYNFAKAEVPMLRSDGLCLLIISDTVVGVGCKAIAVVAQKTVSWEMSAELHLDHFSHN</sequence>
<dbReference type="Proteomes" id="UP001283361">
    <property type="component" value="Unassembled WGS sequence"/>
</dbReference>
<evidence type="ECO:0000313" key="1">
    <source>
        <dbReference type="EMBL" id="KAK3767996.1"/>
    </source>
</evidence>
<dbReference type="AlphaFoldDB" id="A0AAE0ZFU5"/>
<dbReference type="EMBL" id="JAWDGP010004080">
    <property type="protein sequence ID" value="KAK3767996.1"/>
    <property type="molecule type" value="Genomic_DNA"/>
</dbReference>
<accession>A0AAE0ZFU5</accession>
<proteinExistence type="predicted"/>
<organism evidence="1 2">
    <name type="scientific">Elysia crispata</name>
    <name type="common">lettuce slug</name>
    <dbReference type="NCBI Taxonomy" id="231223"/>
    <lineage>
        <taxon>Eukaryota</taxon>
        <taxon>Metazoa</taxon>
        <taxon>Spiralia</taxon>
        <taxon>Lophotrochozoa</taxon>
        <taxon>Mollusca</taxon>
        <taxon>Gastropoda</taxon>
        <taxon>Heterobranchia</taxon>
        <taxon>Euthyneura</taxon>
        <taxon>Panpulmonata</taxon>
        <taxon>Sacoglossa</taxon>
        <taxon>Placobranchoidea</taxon>
        <taxon>Plakobranchidae</taxon>
        <taxon>Elysia</taxon>
    </lineage>
</organism>
<gene>
    <name evidence="1" type="ORF">RRG08_016891</name>
</gene>
<keyword evidence="2" id="KW-1185">Reference proteome</keyword>
<reference evidence="1" key="1">
    <citation type="journal article" date="2023" name="G3 (Bethesda)">
        <title>A reference genome for the long-term kleptoplast-retaining sea slug Elysia crispata morphotype clarki.</title>
        <authorList>
            <person name="Eastman K.E."/>
            <person name="Pendleton A.L."/>
            <person name="Shaikh M.A."/>
            <person name="Suttiyut T."/>
            <person name="Ogas R."/>
            <person name="Tomko P."/>
            <person name="Gavelis G."/>
            <person name="Widhalm J.R."/>
            <person name="Wisecaver J.H."/>
        </authorList>
    </citation>
    <scope>NUCLEOTIDE SEQUENCE</scope>
    <source>
        <strain evidence="1">ECLA1</strain>
    </source>
</reference>